<evidence type="ECO:0000313" key="1">
    <source>
        <dbReference type="EMBL" id="GAA0577227.1"/>
    </source>
</evidence>
<evidence type="ECO:0000313" key="2">
    <source>
        <dbReference type="Proteomes" id="UP001501588"/>
    </source>
</evidence>
<keyword evidence="2" id="KW-1185">Reference proteome</keyword>
<sequence length="173" mass="19055">MTVRRRTLEAAAAQERVIAALTTSHPHVADRLLRCMAARTTRRNGGGYPWTCRGAGCTWCGKTRARRWWVGLRRWATSEGTPASLAVLPWPHRPGELRAAVQRLRRALRDVRDRTARRRPSWCGVAMAGLATGDGVAVVLISHPDVARPEAAAALRKRWPGVEIVEVGALEPS</sequence>
<gene>
    <name evidence="1" type="ORF">GCM10009416_14790</name>
</gene>
<reference evidence="1 2" key="1">
    <citation type="journal article" date="2019" name="Int. J. Syst. Evol. Microbiol.">
        <title>The Global Catalogue of Microorganisms (GCM) 10K type strain sequencing project: providing services to taxonomists for standard genome sequencing and annotation.</title>
        <authorList>
            <consortium name="The Broad Institute Genomics Platform"/>
            <consortium name="The Broad Institute Genome Sequencing Center for Infectious Disease"/>
            <person name="Wu L."/>
            <person name="Ma J."/>
        </authorList>
    </citation>
    <scope>NUCLEOTIDE SEQUENCE [LARGE SCALE GENOMIC DNA]</scope>
    <source>
        <strain evidence="1 2">JCM 9933</strain>
    </source>
</reference>
<organism evidence="1 2">
    <name type="scientific">Craurococcus roseus</name>
    <dbReference type="NCBI Taxonomy" id="77585"/>
    <lineage>
        <taxon>Bacteria</taxon>
        <taxon>Pseudomonadati</taxon>
        <taxon>Pseudomonadota</taxon>
        <taxon>Alphaproteobacteria</taxon>
        <taxon>Acetobacterales</taxon>
        <taxon>Acetobacteraceae</taxon>
        <taxon>Craurococcus</taxon>
    </lineage>
</organism>
<dbReference type="EMBL" id="BAAAFZ010000014">
    <property type="protein sequence ID" value="GAA0577227.1"/>
    <property type="molecule type" value="Genomic_DNA"/>
</dbReference>
<dbReference type="Proteomes" id="UP001501588">
    <property type="component" value="Unassembled WGS sequence"/>
</dbReference>
<comment type="caution">
    <text evidence="1">The sequence shown here is derived from an EMBL/GenBank/DDBJ whole genome shotgun (WGS) entry which is preliminary data.</text>
</comment>
<accession>A0ABN1EXT1</accession>
<name>A0ABN1EXT1_9PROT</name>
<proteinExistence type="predicted"/>
<protein>
    <submittedName>
        <fullName evidence="1">Uncharacterized protein</fullName>
    </submittedName>
</protein>